<dbReference type="PROSITE" id="PS51318">
    <property type="entry name" value="TAT"/>
    <property type="match status" value="1"/>
</dbReference>
<feature type="chain" id="PRO_5043705829" description="DUF5666 domain-containing protein" evidence="1">
    <location>
        <begin position="28"/>
        <end position="118"/>
    </location>
</feature>
<evidence type="ECO:0008006" key="3">
    <source>
        <dbReference type="Google" id="ProtNLM"/>
    </source>
</evidence>
<feature type="signal peptide" evidence="1">
    <location>
        <begin position="1"/>
        <end position="27"/>
    </location>
</feature>
<dbReference type="EMBL" id="CP155447">
    <property type="protein sequence ID" value="XBH05371.1"/>
    <property type="molecule type" value="Genomic_DNA"/>
</dbReference>
<gene>
    <name evidence="2" type="ORF">V5E97_04965</name>
</gene>
<keyword evidence="1" id="KW-0732">Signal</keyword>
<accession>A0AAU7CL46</accession>
<dbReference type="AlphaFoldDB" id="A0AAU7CL46"/>
<evidence type="ECO:0000313" key="2">
    <source>
        <dbReference type="EMBL" id="XBH05371.1"/>
    </source>
</evidence>
<proteinExistence type="predicted"/>
<evidence type="ECO:0000256" key="1">
    <source>
        <dbReference type="SAM" id="SignalP"/>
    </source>
</evidence>
<sequence length="118" mass="12272">MNNRRAFLSAVLSGVVALGLVAGSAIADELFGVLTKVDVEGKKVTIVEKGSDKEVEVTIKGDTEFVNAKGAANPIDLEKVSKNVAKAQGKGRKGINVVVDHDKAVASKITVAAKKKSN</sequence>
<protein>
    <recommendedName>
        <fullName evidence="3">DUF5666 domain-containing protein</fullName>
    </recommendedName>
</protein>
<dbReference type="RefSeq" id="WP_406698187.1">
    <property type="nucleotide sequence ID" value="NZ_CP155447.1"/>
</dbReference>
<name>A0AAU7CL46_9BACT</name>
<reference evidence="2" key="1">
    <citation type="submission" date="2024-05" db="EMBL/GenBank/DDBJ databases">
        <title>Planctomycetes of the genus Singulisphaera possess chitinolytic capabilities.</title>
        <authorList>
            <person name="Ivanova A."/>
        </authorList>
    </citation>
    <scope>NUCLEOTIDE SEQUENCE</scope>
    <source>
        <strain evidence="2">Ch08T</strain>
    </source>
</reference>
<organism evidence="2">
    <name type="scientific">Singulisphaera sp. Ch08</name>
    <dbReference type="NCBI Taxonomy" id="3120278"/>
    <lineage>
        <taxon>Bacteria</taxon>
        <taxon>Pseudomonadati</taxon>
        <taxon>Planctomycetota</taxon>
        <taxon>Planctomycetia</taxon>
        <taxon>Isosphaerales</taxon>
        <taxon>Isosphaeraceae</taxon>
        <taxon>Singulisphaera</taxon>
    </lineage>
</organism>
<dbReference type="InterPro" id="IPR006311">
    <property type="entry name" value="TAT_signal"/>
</dbReference>